<name>A0AAU9XF02_9CNID</name>
<dbReference type="Gene3D" id="3.10.100.10">
    <property type="entry name" value="Mannose-Binding Protein A, subunit A"/>
    <property type="match status" value="1"/>
</dbReference>
<dbReference type="CDD" id="cd00037">
    <property type="entry name" value="CLECT"/>
    <property type="match status" value="1"/>
</dbReference>
<dbReference type="Pfam" id="PF00024">
    <property type="entry name" value="PAN_1"/>
    <property type="match status" value="1"/>
</dbReference>
<dbReference type="InterPro" id="IPR016187">
    <property type="entry name" value="CTDL_fold"/>
</dbReference>
<sequence length="302" mass="34216">MAAQKTVLLVLMGTTACFSVEGSGSSHFSYFEAFQNKRLIGYVIKRFDSPSLLSCGQKCLSNTWCTSTNFKFSSKKKSIGGTCELNKHDVSVVSERSNFADQEETTFSRFLNVCQKGWALHSQTCYVVFDTPTQNWTEARRVCKKYGGDLPVIRSADDNNFILDLILNQELVQHFGVWIGLYRKPDNEFYWIDDTPVTGQFSAWAKGEPNSGQEKCANIFAGKLSPLGKWNDISCNLAREFQQSAPFRLMGYAVKQFDSPSLLWYGQQCLRNTWCISINNMSSSTRRDEGTCELIKQTQHVH</sequence>
<dbReference type="Proteomes" id="UP001159428">
    <property type="component" value="Unassembled WGS sequence"/>
</dbReference>
<dbReference type="SMART" id="SM00034">
    <property type="entry name" value="CLECT"/>
    <property type="match status" value="1"/>
</dbReference>
<evidence type="ECO:0000256" key="1">
    <source>
        <dbReference type="SAM" id="SignalP"/>
    </source>
</evidence>
<dbReference type="InterPro" id="IPR016186">
    <property type="entry name" value="C-type_lectin-like/link_sf"/>
</dbReference>
<comment type="caution">
    <text evidence="4">The sequence shown here is derived from an EMBL/GenBank/DDBJ whole genome shotgun (WGS) entry which is preliminary data.</text>
</comment>
<reference evidence="4 5" key="1">
    <citation type="submission" date="2022-05" db="EMBL/GenBank/DDBJ databases">
        <authorList>
            <consortium name="Genoscope - CEA"/>
            <person name="William W."/>
        </authorList>
    </citation>
    <scope>NUCLEOTIDE SEQUENCE [LARGE SCALE GENOMIC DNA]</scope>
</reference>
<feature type="domain" description="Apple" evidence="3">
    <location>
        <begin position="17"/>
        <end position="111"/>
    </location>
</feature>
<dbReference type="PANTHER" id="PTHR22803">
    <property type="entry name" value="MANNOSE, PHOSPHOLIPASE, LECTIN RECEPTOR RELATED"/>
    <property type="match status" value="1"/>
</dbReference>
<evidence type="ECO:0000313" key="5">
    <source>
        <dbReference type="Proteomes" id="UP001159428"/>
    </source>
</evidence>
<dbReference type="PROSITE" id="PS50948">
    <property type="entry name" value="PAN"/>
    <property type="match status" value="1"/>
</dbReference>
<evidence type="ECO:0000259" key="3">
    <source>
        <dbReference type="PROSITE" id="PS50948"/>
    </source>
</evidence>
<dbReference type="InterPro" id="IPR050111">
    <property type="entry name" value="C-type_lectin/snaclec_domain"/>
</dbReference>
<gene>
    <name evidence="4" type="ORF">PMEA_00022849</name>
</gene>
<proteinExistence type="predicted"/>
<organism evidence="4 5">
    <name type="scientific">Pocillopora meandrina</name>
    <dbReference type="NCBI Taxonomy" id="46732"/>
    <lineage>
        <taxon>Eukaryota</taxon>
        <taxon>Metazoa</taxon>
        <taxon>Cnidaria</taxon>
        <taxon>Anthozoa</taxon>
        <taxon>Hexacorallia</taxon>
        <taxon>Scleractinia</taxon>
        <taxon>Astrocoeniina</taxon>
        <taxon>Pocilloporidae</taxon>
        <taxon>Pocillopora</taxon>
    </lineage>
</organism>
<dbReference type="SUPFAM" id="SSF56436">
    <property type="entry name" value="C-type lectin-like"/>
    <property type="match status" value="1"/>
</dbReference>
<evidence type="ECO:0000259" key="2">
    <source>
        <dbReference type="PROSITE" id="PS50041"/>
    </source>
</evidence>
<protein>
    <submittedName>
        <fullName evidence="4">Uncharacterized protein</fullName>
    </submittedName>
</protein>
<dbReference type="SUPFAM" id="SSF57414">
    <property type="entry name" value="Hairpin loop containing domain-like"/>
    <property type="match status" value="1"/>
</dbReference>
<dbReference type="PROSITE" id="PS51257">
    <property type="entry name" value="PROKAR_LIPOPROTEIN"/>
    <property type="match status" value="1"/>
</dbReference>
<evidence type="ECO:0000313" key="4">
    <source>
        <dbReference type="EMBL" id="CAH3146142.1"/>
    </source>
</evidence>
<dbReference type="InterPro" id="IPR001304">
    <property type="entry name" value="C-type_lectin-like"/>
</dbReference>
<dbReference type="EMBL" id="CALNXJ010000041">
    <property type="protein sequence ID" value="CAH3146142.1"/>
    <property type="molecule type" value="Genomic_DNA"/>
</dbReference>
<dbReference type="PROSITE" id="PS50041">
    <property type="entry name" value="C_TYPE_LECTIN_2"/>
    <property type="match status" value="1"/>
</dbReference>
<keyword evidence="5" id="KW-1185">Reference proteome</keyword>
<dbReference type="Pfam" id="PF00059">
    <property type="entry name" value="Lectin_C"/>
    <property type="match status" value="1"/>
</dbReference>
<dbReference type="AlphaFoldDB" id="A0AAU9XF02"/>
<feature type="domain" description="C-type lectin" evidence="2">
    <location>
        <begin position="121"/>
        <end position="241"/>
    </location>
</feature>
<keyword evidence="1" id="KW-0732">Signal</keyword>
<dbReference type="Gene3D" id="3.50.4.10">
    <property type="entry name" value="Hepatocyte Growth Factor"/>
    <property type="match status" value="1"/>
</dbReference>
<accession>A0AAU9XF02</accession>
<dbReference type="InterPro" id="IPR003609">
    <property type="entry name" value="Pan_app"/>
</dbReference>
<feature type="signal peptide" evidence="1">
    <location>
        <begin position="1"/>
        <end position="17"/>
    </location>
</feature>
<feature type="chain" id="PRO_5043347772" evidence="1">
    <location>
        <begin position="18"/>
        <end position="302"/>
    </location>
</feature>